<evidence type="ECO:0000313" key="2">
    <source>
        <dbReference type="Proteomes" id="UP001314229"/>
    </source>
</evidence>
<protein>
    <submittedName>
        <fullName evidence="1">Uncharacterized protein</fullName>
    </submittedName>
</protein>
<dbReference type="AlphaFoldDB" id="A0AAV1N4Z9"/>
<evidence type="ECO:0000313" key="1">
    <source>
        <dbReference type="EMBL" id="CAK6954278.1"/>
    </source>
</evidence>
<dbReference type="EMBL" id="CAWUFR010000016">
    <property type="protein sequence ID" value="CAK6954278.1"/>
    <property type="molecule type" value="Genomic_DNA"/>
</dbReference>
<keyword evidence="2" id="KW-1185">Reference proteome</keyword>
<proteinExistence type="predicted"/>
<sequence length="123" mass="13596">MKCNLLEDLFVPADGPQVTVLDVITFSAVALEKRHFPLHIIIQFKLLVELFGVTQSPPALSESTVQIHETNHSSASWKQHLTAVVTMGVLPCDHPQQGTREDCLCFLKSPWIILLDKAGGCYA</sequence>
<dbReference type="Proteomes" id="UP001314229">
    <property type="component" value="Unassembled WGS sequence"/>
</dbReference>
<comment type="caution">
    <text evidence="1">The sequence shown here is derived from an EMBL/GenBank/DDBJ whole genome shotgun (WGS) entry which is preliminary data.</text>
</comment>
<gene>
    <name evidence="1" type="ORF">FSCOSCO3_A009238</name>
</gene>
<reference evidence="1 2" key="1">
    <citation type="submission" date="2024-01" db="EMBL/GenBank/DDBJ databases">
        <authorList>
            <person name="Alioto T."/>
            <person name="Alioto T."/>
            <person name="Gomez Garrido J."/>
        </authorList>
    </citation>
    <scope>NUCLEOTIDE SEQUENCE [LARGE SCALE GENOMIC DNA]</scope>
</reference>
<organism evidence="1 2">
    <name type="scientific">Scomber scombrus</name>
    <name type="common">Atlantic mackerel</name>
    <name type="synonym">Scomber vernalis</name>
    <dbReference type="NCBI Taxonomy" id="13677"/>
    <lineage>
        <taxon>Eukaryota</taxon>
        <taxon>Metazoa</taxon>
        <taxon>Chordata</taxon>
        <taxon>Craniata</taxon>
        <taxon>Vertebrata</taxon>
        <taxon>Euteleostomi</taxon>
        <taxon>Actinopterygii</taxon>
        <taxon>Neopterygii</taxon>
        <taxon>Teleostei</taxon>
        <taxon>Neoteleostei</taxon>
        <taxon>Acanthomorphata</taxon>
        <taxon>Pelagiaria</taxon>
        <taxon>Scombriformes</taxon>
        <taxon>Scombridae</taxon>
        <taxon>Scomber</taxon>
    </lineage>
</organism>
<accession>A0AAV1N4Z9</accession>
<name>A0AAV1N4Z9_SCOSC</name>